<protein>
    <submittedName>
        <fullName evidence="1">Uncharacterized protein</fullName>
    </submittedName>
</protein>
<evidence type="ECO:0000313" key="1">
    <source>
        <dbReference type="EMBL" id="ULU09755.1"/>
    </source>
</evidence>
<dbReference type="EMBL" id="CP090891">
    <property type="protein sequence ID" value="ULU09755.1"/>
    <property type="molecule type" value="Genomic_DNA"/>
</dbReference>
<sequence>MAFAGLADLRLFDNVSQYINTLAGEFSPDTSHLHDHNCKCSIVDRLWCDYFGTMKEPRSLRVHKFWQSPSPGIMVDNRN</sequence>
<dbReference type="Proteomes" id="UP000827892">
    <property type="component" value="Chromosome I"/>
</dbReference>
<evidence type="ECO:0000313" key="2">
    <source>
        <dbReference type="Proteomes" id="UP000827892"/>
    </source>
</evidence>
<name>A0AAE9DSG4_CAEBR</name>
<gene>
    <name evidence="1" type="ORF">L3Y34_014259</name>
</gene>
<dbReference type="AlphaFoldDB" id="A0AAE9DSG4"/>
<accession>A0AAE9DSG4</accession>
<reference evidence="1 2" key="1">
    <citation type="submission" date="2022-05" db="EMBL/GenBank/DDBJ databases">
        <title>Chromosome-level reference genomes for two strains of Caenorhabditis briggsae: an improved platform for comparative genomics.</title>
        <authorList>
            <person name="Stevens L."/>
            <person name="Andersen E.C."/>
        </authorList>
    </citation>
    <scope>NUCLEOTIDE SEQUENCE [LARGE SCALE GENOMIC DNA]</scope>
    <source>
        <strain evidence="1">QX1410_ONT</strain>
        <tissue evidence="1">Whole-organism</tissue>
    </source>
</reference>
<organism evidence="1 2">
    <name type="scientific">Caenorhabditis briggsae</name>
    <dbReference type="NCBI Taxonomy" id="6238"/>
    <lineage>
        <taxon>Eukaryota</taxon>
        <taxon>Metazoa</taxon>
        <taxon>Ecdysozoa</taxon>
        <taxon>Nematoda</taxon>
        <taxon>Chromadorea</taxon>
        <taxon>Rhabditida</taxon>
        <taxon>Rhabditina</taxon>
        <taxon>Rhabditomorpha</taxon>
        <taxon>Rhabditoidea</taxon>
        <taxon>Rhabditidae</taxon>
        <taxon>Peloderinae</taxon>
        <taxon>Caenorhabditis</taxon>
    </lineage>
</organism>
<proteinExistence type="predicted"/>